<dbReference type="RefSeq" id="WP_166948903.1">
    <property type="nucleotide sequence ID" value="NZ_JAARLZ010000006.1"/>
</dbReference>
<gene>
    <name evidence="1" type="ORF">HBF25_12540</name>
</gene>
<dbReference type="AlphaFoldDB" id="A0A7X5UB02"/>
<sequence>MNGPQVVCVACGKVTNSIASPLCDACMKSSPEHQVDMLFARMVLNQVVIPPAEQEVPNA</sequence>
<dbReference type="EMBL" id="JAARLZ010000006">
    <property type="protein sequence ID" value="NII07211.1"/>
    <property type="molecule type" value="Genomic_DNA"/>
</dbReference>
<dbReference type="Proteomes" id="UP000490980">
    <property type="component" value="Unassembled WGS sequence"/>
</dbReference>
<keyword evidence="2" id="KW-1185">Reference proteome</keyword>
<organism evidence="1 2">
    <name type="scientific">Luteibacter anthropi</name>
    <dbReference type="NCBI Taxonomy" id="564369"/>
    <lineage>
        <taxon>Bacteria</taxon>
        <taxon>Pseudomonadati</taxon>
        <taxon>Pseudomonadota</taxon>
        <taxon>Gammaproteobacteria</taxon>
        <taxon>Lysobacterales</taxon>
        <taxon>Rhodanobacteraceae</taxon>
        <taxon>Luteibacter</taxon>
    </lineage>
</organism>
<evidence type="ECO:0000313" key="1">
    <source>
        <dbReference type="EMBL" id="NII07211.1"/>
    </source>
</evidence>
<comment type="caution">
    <text evidence="1">The sequence shown here is derived from an EMBL/GenBank/DDBJ whole genome shotgun (WGS) entry which is preliminary data.</text>
</comment>
<reference evidence="1 2" key="1">
    <citation type="submission" date="2020-03" db="EMBL/GenBank/DDBJ databases">
        <authorList>
            <person name="Lai Q."/>
        </authorList>
    </citation>
    <scope>NUCLEOTIDE SEQUENCE [LARGE SCALE GENOMIC DNA]</scope>
    <source>
        <strain evidence="1 2">CCUG 25036</strain>
    </source>
</reference>
<accession>A0A7X5UB02</accession>
<proteinExistence type="predicted"/>
<evidence type="ECO:0000313" key="2">
    <source>
        <dbReference type="Proteomes" id="UP000490980"/>
    </source>
</evidence>
<protein>
    <submittedName>
        <fullName evidence="1">Uncharacterized protein</fullName>
    </submittedName>
</protein>
<name>A0A7X5UB02_9GAMM</name>